<evidence type="ECO:0000256" key="2">
    <source>
        <dbReference type="ARBA" id="ARBA00022448"/>
    </source>
</evidence>
<protein>
    <submittedName>
        <fullName evidence="6">ATP-binding cassette domain-containing protein</fullName>
    </submittedName>
</protein>
<reference evidence="6 7" key="1">
    <citation type="journal article" date="2019" name="Int. J. Syst. Evol. Microbiol.">
        <title>The Global Catalogue of Microorganisms (GCM) 10K type strain sequencing project: providing services to taxonomists for standard genome sequencing and annotation.</title>
        <authorList>
            <consortium name="The Broad Institute Genomics Platform"/>
            <consortium name="The Broad Institute Genome Sequencing Center for Infectious Disease"/>
            <person name="Wu L."/>
            <person name="Ma J."/>
        </authorList>
    </citation>
    <scope>NUCLEOTIDE SEQUENCE [LARGE SCALE GENOMIC DNA]</scope>
    <source>
        <strain evidence="6 7">CGMCC 1.15824</strain>
    </source>
</reference>
<sequence>MVAIETDSLERRFGSVRAVEELDLEVDEGEVFGFLGPNGAGKSTTINMLLGFVPPTAGSATVLGHDAATESLAVRQRTGVLPEDFGVYERLTARKHVRFAIDCKGAGDDPDALLSRVGLADAADRKAGGFSTGMRQRLAFAMALAGEPELLILDEPSSGLDPNGAREMREIVREEVDRGATVFFSSHIMEQVEAICDRVGVMREGRLVACDSIASLKRDLDVDSRLVVEVDRVPEGIREELLALEGVSAVRIDDGEIEVALSRAGRKTAALDAVERSGAAVEDVSTEEPSLEDLFEALTTESEVAP</sequence>
<dbReference type="Pfam" id="PF00005">
    <property type="entry name" value="ABC_tran"/>
    <property type="match status" value="1"/>
</dbReference>
<evidence type="ECO:0000256" key="1">
    <source>
        <dbReference type="ARBA" id="ARBA00005417"/>
    </source>
</evidence>
<dbReference type="PROSITE" id="PS50893">
    <property type="entry name" value="ABC_TRANSPORTER_2"/>
    <property type="match status" value="1"/>
</dbReference>
<evidence type="ECO:0000313" key="7">
    <source>
        <dbReference type="Proteomes" id="UP001595925"/>
    </source>
</evidence>
<comment type="caution">
    <text evidence="6">The sequence shown here is derived from an EMBL/GenBank/DDBJ whole genome shotgun (WGS) entry which is preliminary data.</text>
</comment>
<dbReference type="CDD" id="cd03230">
    <property type="entry name" value="ABC_DR_subfamily_A"/>
    <property type="match status" value="1"/>
</dbReference>
<keyword evidence="3" id="KW-0547">Nucleotide-binding</keyword>
<dbReference type="SUPFAM" id="SSF52540">
    <property type="entry name" value="P-loop containing nucleoside triphosphate hydrolases"/>
    <property type="match status" value="1"/>
</dbReference>
<dbReference type="InterPro" id="IPR003593">
    <property type="entry name" value="AAA+_ATPase"/>
</dbReference>
<dbReference type="SMART" id="SM00382">
    <property type="entry name" value="AAA"/>
    <property type="match status" value="1"/>
</dbReference>
<dbReference type="GO" id="GO:0005524">
    <property type="term" value="F:ATP binding"/>
    <property type="evidence" value="ECO:0007669"/>
    <property type="project" value="UniProtKB-KW"/>
</dbReference>
<dbReference type="RefSeq" id="WP_224827685.1">
    <property type="nucleotide sequence ID" value="NZ_JAIVEF010000002.1"/>
</dbReference>
<keyword evidence="2" id="KW-0813">Transport</keyword>
<dbReference type="Gene3D" id="3.40.50.300">
    <property type="entry name" value="P-loop containing nucleotide triphosphate hydrolases"/>
    <property type="match status" value="1"/>
</dbReference>
<proteinExistence type="inferred from homology"/>
<gene>
    <name evidence="6" type="ORF">ACFPFO_20005</name>
</gene>
<organism evidence="6 7">
    <name type="scientific">Saliphagus infecundisoli</name>
    <dbReference type="NCBI Taxonomy" id="1849069"/>
    <lineage>
        <taxon>Archaea</taxon>
        <taxon>Methanobacteriati</taxon>
        <taxon>Methanobacteriota</taxon>
        <taxon>Stenosarchaea group</taxon>
        <taxon>Halobacteria</taxon>
        <taxon>Halobacteriales</taxon>
        <taxon>Natrialbaceae</taxon>
        <taxon>Saliphagus</taxon>
    </lineage>
</organism>
<evidence type="ECO:0000313" key="6">
    <source>
        <dbReference type="EMBL" id="MFC4990004.1"/>
    </source>
</evidence>
<feature type="domain" description="ABC transporter" evidence="5">
    <location>
        <begin position="4"/>
        <end position="229"/>
    </location>
</feature>
<comment type="similarity">
    <text evidence="1">Belongs to the ABC transporter superfamily.</text>
</comment>
<dbReference type="InterPro" id="IPR003439">
    <property type="entry name" value="ABC_transporter-like_ATP-bd"/>
</dbReference>
<name>A0ABD5QKA8_9EURY</name>
<evidence type="ECO:0000256" key="3">
    <source>
        <dbReference type="ARBA" id="ARBA00022741"/>
    </source>
</evidence>
<evidence type="ECO:0000259" key="5">
    <source>
        <dbReference type="PROSITE" id="PS50893"/>
    </source>
</evidence>
<dbReference type="Proteomes" id="UP001595925">
    <property type="component" value="Unassembled WGS sequence"/>
</dbReference>
<dbReference type="EMBL" id="JBHSJG010000056">
    <property type="protein sequence ID" value="MFC4990004.1"/>
    <property type="molecule type" value="Genomic_DNA"/>
</dbReference>
<dbReference type="InterPro" id="IPR027417">
    <property type="entry name" value="P-loop_NTPase"/>
</dbReference>
<dbReference type="PANTHER" id="PTHR43335:SF4">
    <property type="entry name" value="ABC TRANSPORTER, ATP-BINDING PROTEIN"/>
    <property type="match status" value="1"/>
</dbReference>
<dbReference type="Pfam" id="PF13732">
    <property type="entry name" value="DrrA1-3_C"/>
    <property type="match status" value="1"/>
</dbReference>
<dbReference type="InterPro" id="IPR025302">
    <property type="entry name" value="DrrA1/2-like_C"/>
</dbReference>
<accession>A0ABD5QKA8</accession>
<dbReference type="AlphaFoldDB" id="A0ABD5QKA8"/>
<evidence type="ECO:0000256" key="4">
    <source>
        <dbReference type="ARBA" id="ARBA00022840"/>
    </source>
</evidence>
<dbReference type="PANTHER" id="PTHR43335">
    <property type="entry name" value="ABC TRANSPORTER, ATP-BINDING PROTEIN"/>
    <property type="match status" value="1"/>
</dbReference>
<keyword evidence="4 6" id="KW-0067">ATP-binding</keyword>
<keyword evidence="7" id="KW-1185">Reference proteome</keyword>